<dbReference type="PANTHER" id="PTHR31265:SF28">
    <property type="entry name" value="EMB|CAB87702.1"/>
    <property type="match status" value="1"/>
</dbReference>
<gene>
    <name evidence="1" type="ORF">CIPAW_05G110700</name>
</gene>
<dbReference type="AlphaFoldDB" id="A0A8T1QIE1"/>
<sequence length="103" mass="11120">MQSSLPQWSVIGTVKYIDSKHYLVPKGRAAVEIISGGPSGILTTVGANSGDANDSCFGNFMSWANAGMIIQNLTMTSQGNGSAYNHSYDIQDRLKSNSYQLVW</sequence>
<reference evidence="1" key="1">
    <citation type="submission" date="2020-12" db="EMBL/GenBank/DDBJ databases">
        <title>WGS assembly of Carya illinoinensis cv. Pawnee.</title>
        <authorList>
            <person name="Platts A."/>
            <person name="Shu S."/>
            <person name="Wright S."/>
            <person name="Barry K."/>
            <person name="Edger P."/>
            <person name="Pires J.C."/>
            <person name="Schmutz J."/>
        </authorList>
    </citation>
    <scope>NUCLEOTIDE SEQUENCE</scope>
    <source>
        <tissue evidence="1">Leaf</tissue>
    </source>
</reference>
<organism evidence="1 2">
    <name type="scientific">Carya illinoinensis</name>
    <name type="common">Pecan</name>
    <dbReference type="NCBI Taxonomy" id="32201"/>
    <lineage>
        <taxon>Eukaryota</taxon>
        <taxon>Viridiplantae</taxon>
        <taxon>Streptophyta</taxon>
        <taxon>Embryophyta</taxon>
        <taxon>Tracheophyta</taxon>
        <taxon>Spermatophyta</taxon>
        <taxon>Magnoliopsida</taxon>
        <taxon>eudicotyledons</taxon>
        <taxon>Gunneridae</taxon>
        <taxon>Pentapetalae</taxon>
        <taxon>rosids</taxon>
        <taxon>fabids</taxon>
        <taxon>Fagales</taxon>
        <taxon>Juglandaceae</taxon>
        <taxon>Carya</taxon>
    </lineage>
</organism>
<dbReference type="PANTHER" id="PTHR31265">
    <property type="entry name" value="OS02G0527500 PROTEIN-RELATED"/>
    <property type="match status" value="1"/>
</dbReference>
<evidence type="ECO:0000313" key="1">
    <source>
        <dbReference type="EMBL" id="KAG6653932.1"/>
    </source>
</evidence>
<dbReference type="EMBL" id="CM031813">
    <property type="protein sequence ID" value="KAG6653932.1"/>
    <property type="molecule type" value="Genomic_DNA"/>
</dbReference>
<name>A0A8T1QIE1_CARIL</name>
<accession>A0A8T1QIE1</accession>
<dbReference type="InterPro" id="IPR052437">
    <property type="entry name" value="Pectin_Meth_Modulator"/>
</dbReference>
<protein>
    <submittedName>
        <fullName evidence="1">Uncharacterized protein</fullName>
    </submittedName>
</protein>
<dbReference type="Proteomes" id="UP000811609">
    <property type="component" value="Chromosome 5"/>
</dbReference>
<proteinExistence type="predicted"/>
<evidence type="ECO:0000313" key="2">
    <source>
        <dbReference type="Proteomes" id="UP000811609"/>
    </source>
</evidence>
<comment type="caution">
    <text evidence="1">The sequence shown here is derived from an EMBL/GenBank/DDBJ whole genome shotgun (WGS) entry which is preliminary data.</text>
</comment>
<keyword evidence="2" id="KW-1185">Reference proteome</keyword>